<dbReference type="FunFam" id="3.40.50.10140:FF:000007">
    <property type="entry name" value="Disease resistance protein (TIR-NBS-LRR class)"/>
    <property type="match status" value="1"/>
</dbReference>
<evidence type="ECO:0000313" key="4">
    <source>
        <dbReference type="EMBL" id="SPD09633.1"/>
    </source>
</evidence>
<dbReference type="PANTHER" id="PTHR32009:SF153">
    <property type="entry name" value="TMV RESISTANCE PROTEIN N-LIKE"/>
    <property type="match status" value="1"/>
</dbReference>
<dbReference type="PROSITE" id="PS50104">
    <property type="entry name" value="TIR"/>
    <property type="match status" value="1"/>
</dbReference>
<dbReference type="EMBL" id="OIVN01006413">
    <property type="protein sequence ID" value="SPD32604.1"/>
    <property type="molecule type" value="Genomic_DNA"/>
</dbReference>
<sequence length="174" mass="19960">MASMITQKAYPISSSSSSSSSSTSRRNYDVFLSFYGKDTRKNFTDHLYAALKRKGINAFRDDEKLERGTFIAPELMEAIEGSKYAIVVFSKNYAFSKWCLDELVKILECMKEKGLKVLPIFYYVDPSDVGKQKKTFGKAFLEHEKDPKLSIVIQRWRAALTEVGKIAGWHLYDR</sequence>
<dbReference type="SMART" id="SM00255">
    <property type="entry name" value="TIR"/>
    <property type="match status" value="1"/>
</dbReference>
<dbReference type="AlphaFoldDB" id="A0A2N9J7M9"/>
<dbReference type="Pfam" id="PF01582">
    <property type="entry name" value="TIR"/>
    <property type="match status" value="1"/>
</dbReference>
<dbReference type="SUPFAM" id="SSF52200">
    <property type="entry name" value="Toll/Interleukin receptor TIR domain"/>
    <property type="match status" value="1"/>
</dbReference>
<dbReference type="GO" id="GO:0007165">
    <property type="term" value="P:signal transduction"/>
    <property type="evidence" value="ECO:0007669"/>
    <property type="project" value="InterPro"/>
</dbReference>
<evidence type="ECO:0000256" key="2">
    <source>
        <dbReference type="SAM" id="MobiDB-lite"/>
    </source>
</evidence>
<dbReference type="Gene3D" id="3.40.50.10140">
    <property type="entry name" value="Toll/interleukin-1 receptor homology (TIR) domain"/>
    <property type="match status" value="1"/>
</dbReference>
<keyword evidence="1" id="KW-0520">NAD</keyword>
<accession>A0A2N9J7M9</accession>
<evidence type="ECO:0000313" key="5">
    <source>
        <dbReference type="EMBL" id="SPD32604.1"/>
    </source>
</evidence>
<evidence type="ECO:0000256" key="1">
    <source>
        <dbReference type="ARBA" id="ARBA00023027"/>
    </source>
</evidence>
<dbReference type="InterPro" id="IPR000157">
    <property type="entry name" value="TIR_dom"/>
</dbReference>
<dbReference type="EMBL" id="OIVN01003224">
    <property type="protein sequence ID" value="SPD09633.1"/>
    <property type="molecule type" value="Genomic_DNA"/>
</dbReference>
<feature type="domain" description="TIR" evidence="3">
    <location>
        <begin position="26"/>
        <end position="174"/>
    </location>
</feature>
<dbReference type="PANTHER" id="PTHR32009">
    <property type="entry name" value="TMV RESISTANCE PROTEIN N-LIKE"/>
    <property type="match status" value="1"/>
</dbReference>
<organism evidence="5">
    <name type="scientific">Fagus sylvatica</name>
    <name type="common">Beechnut</name>
    <dbReference type="NCBI Taxonomy" id="28930"/>
    <lineage>
        <taxon>Eukaryota</taxon>
        <taxon>Viridiplantae</taxon>
        <taxon>Streptophyta</taxon>
        <taxon>Embryophyta</taxon>
        <taxon>Tracheophyta</taxon>
        <taxon>Spermatophyta</taxon>
        <taxon>Magnoliopsida</taxon>
        <taxon>eudicotyledons</taxon>
        <taxon>Gunneridae</taxon>
        <taxon>Pentapetalae</taxon>
        <taxon>rosids</taxon>
        <taxon>fabids</taxon>
        <taxon>Fagales</taxon>
        <taxon>Fagaceae</taxon>
        <taxon>Fagus</taxon>
    </lineage>
</organism>
<feature type="region of interest" description="Disordered" evidence="2">
    <location>
        <begin position="1"/>
        <end position="24"/>
    </location>
</feature>
<reference evidence="5" key="1">
    <citation type="submission" date="2018-02" db="EMBL/GenBank/DDBJ databases">
        <authorList>
            <person name="Cohen D.B."/>
            <person name="Kent A.D."/>
        </authorList>
    </citation>
    <scope>NUCLEOTIDE SEQUENCE</scope>
</reference>
<gene>
    <name evidence="4" type="ORF">FSB_LOCUS37515</name>
    <name evidence="5" type="ORF">FSB_LOCUS60486</name>
</gene>
<protein>
    <recommendedName>
        <fullName evidence="3">TIR domain-containing protein</fullName>
    </recommendedName>
</protein>
<proteinExistence type="predicted"/>
<feature type="compositionally biased region" description="Low complexity" evidence="2">
    <location>
        <begin position="13"/>
        <end position="24"/>
    </location>
</feature>
<dbReference type="InterPro" id="IPR035897">
    <property type="entry name" value="Toll_tir_struct_dom_sf"/>
</dbReference>
<name>A0A2N9J7M9_FAGSY</name>
<evidence type="ECO:0000259" key="3">
    <source>
        <dbReference type="PROSITE" id="PS50104"/>
    </source>
</evidence>